<keyword evidence="3" id="KW-1185">Reference proteome</keyword>
<dbReference type="PRINTS" id="PR00359">
    <property type="entry name" value="BP450"/>
</dbReference>
<dbReference type="Pfam" id="PF00067">
    <property type="entry name" value="p450"/>
    <property type="match status" value="1"/>
</dbReference>
<protein>
    <submittedName>
        <fullName evidence="2">Cytochrome P450</fullName>
    </submittedName>
</protein>
<dbReference type="Gene3D" id="1.10.630.10">
    <property type="entry name" value="Cytochrome P450"/>
    <property type="match status" value="1"/>
</dbReference>
<organism evidence="2 3">
    <name type="scientific">Svornostia abyssi</name>
    <dbReference type="NCBI Taxonomy" id="2898438"/>
    <lineage>
        <taxon>Bacteria</taxon>
        <taxon>Bacillati</taxon>
        <taxon>Actinomycetota</taxon>
        <taxon>Thermoleophilia</taxon>
        <taxon>Solirubrobacterales</taxon>
        <taxon>Baekduiaceae</taxon>
        <taxon>Svornostia</taxon>
    </lineage>
</organism>
<accession>A0ABY5PIY8</accession>
<name>A0ABY5PIY8_9ACTN</name>
<dbReference type="InterPro" id="IPR036396">
    <property type="entry name" value="Cyt_P450_sf"/>
</dbReference>
<dbReference type="Proteomes" id="UP001058860">
    <property type="component" value="Chromosome"/>
</dbReference>
<evidence type="ECO:0000256" key="1">
    <source>
        <dbReference type="ARBA" id="ARBA00010617"/>
    </source>
</evidence>
<dbReference type="PANTHER" id="PTHR46696">
    <property type="entry name" value="P450, PUTATIVE (EUROFUNG)-RELATED"/>
    <property type="match status" value="1"/>
</dbReference>
<reference evidence="3" key="1">
    <citation type="submission" date="2021-11" db="EMBL/GenBank/DDBJ databases">
        <title>Cultivation dependent microbiological survey of springs from the worlds oldest radium mine currently devoted to the extraction of radon-saturated water.</title>
        <authorList>
            <person name="Kapinusova G."/>
            <person name="Smrhova T."/>
            <person name="Strejcek M."/>
            <person name="Suman J."/>
            <person name="Jani K."/>
            <person name="Pajer P."/>
            <person name="Uhlik O."/>
        </authorList>
    </citation>
    <scope>NUCLEOTIDE SEQUENCE [LARGE SCALE GENOMIC DNA]</scope>
    <source>
        <strain evidence="3">J379</strain>
    </source>
</reference>
<dbReference type="InterPro" id="IPR001128">
    <property type="entry name" value="Cyt_P450"/>
</dbReference>
<dbReference type="SUPFAM" id="SSF48264">
    <property type="entry name" value="Cytochrome P450"/>
    <property type="match status" value="1"/>
</dbReference>
<dbReference type="PANTHER" id="PTHR46696:SF4">
    <property type="entry name" value="BIOTIN BIOSYNTHESIS CYTOCHROME P450"/>
    <property type="match status" value="1"/>
</dbReference>
<gene>
    <name evidence="2" type="ORF">LRS13_03355</name>
</gene>
<dbReference type="RefSeq" id="WP_353865062.1">
    <property type="nucleotide sequence ID" value="NZ_CP088295.1"/>
</dbReference>
<sequence>MSATTEQPIETIDLGDLEVWRDGPPHEIFDRLRREAPIHWSPMATWDDEPGFWSITRAEDIERVSRDWQTFSSERGGILALDNTVPVDLQNSMFIGMDPPRHDRIKAIFQKVFAPKPIAQHEPTIRAIAEEVIGRLEGRRQADLVQDVAQPIVARVIGRFLGLPEKDDALWADLTNRGMGFGDDQLQPRGLADTIITGMEAVPLMVAEVRARRERPTDDLISALVHAEVDGERLDDSEIVWGMALLLAAGHDSTRATFANGMLGLLHDADAMATLVADPELIPDAVEEFLRMYPAFSHFRRTATQDVEMHGVTIREGDKVVLWYPSSNRDESLYECPHQLDVERRPEHHAFGAGGRHFCLGTALARLELRVMFEVTLRRFPNMELIEEPERVASLLINQPRSVPVRL</sequence>
<evidence type="ECO:0000313" key="2">
    <source>
        <dbReference type="EMBL" id="UUY04586.1"/>
    </source>
</evidence>
<dbReference type="InterPro" id="IPR002397">
    <property type="entry name" value="Cyt_P450_B"/>
</dbReference>
<evidence type="ECO:0000313" key="3">
    <source>
        <dbReference type="Proteomes" id="UP001058860"/>
    </source>
</evidence>
<proteinExistence type="inferred from homology"/>
<dbReference type="EMBL" id="CP088295">
    <property type="protein sequence ID" value="UUY04586.1"/>
    <property type="molecule type" value="Genomic_DNA"/>
</dbReference>
<comment type="similarity">
    <text evidence="1">Belongs to the cytochrome P450 family.</text>
</comment>